<name>A0A9W4SIA3_9GLOM</name>
<dbReference type="Proteomes" id="UP001153678">
    <property type="component" value="Unassembled WGS sequence"/>
</dbReference>
<sequence>SKYYLNHLAYSQPNTEEELYFPSKRHTLSHLELRKIKEHFSVSYNVRSRKLNTFSSFGIKYKRLHTKKGHQNG</sequence>
<comment type="caution">
    <text evidence="1">The sequence shown here is derived from an EMBL/GenBank/DDBJ whole genome shotgun (WGS) entry which is preliminary data.</text>
</comment>
<protein>
    <submittedName>
        <fullName evidence="1">7053_t:CDS:1</fullName>
    </submittedName>
</protein>
<reference evidence="1" key="1">
    <citation type="submission" date="2022-08" db="EMBL/GenBank/DDBJ databases">
        <authorList>
            <person name="Kallberg Y."/>
            <person name="Tangrot J."/>
            <person name="Rosling A."/>
        </authorList>
    </citation>
    <scope>NUCLEOTIDE SEQUENCE</scope>
    <source>
        <strain evidence="1">Wild A</strain>
    </source>
</reference>
<gene>
    <name evidence="1" type="ORF">FWILDA_LOCUS4643</name>
</gene>
<accession>A0A9W4SIA3</accession>
<evidence type="ECO:0000313" key="2">
    <source>
        <dbReference type="Proteomes" id="UP001153678"/>
    </source>
</evidence>
<dbReference type="EMBL" id="CAMKVN010000713">
    <property type="protein sequence ID" value="CAI2170562.1"/>
    <property type="molecule type" value="Genomic_DNA"/>
</dbReference>
<feature type="non-terminal residue" evidence="1">
    <location>
        <position position="73"/>
    </location>
</feature>
<keyword evidence="2" id="KW-1185">Reference proteome</keyword>
<organism evidence="1 2">
    <name type="scientific">Funneliformis geosporum</name>
    <dbReference type="NCBI Taxonomy" id="1117311"/>
    <lineage>
        <taxon>Eukaryota</taxon>
        <taxon>Fungi</taxon>
        <taxon>Fungi incertae sedis</taxon>
        <taxon>Mucoromycota</taxon>
        <taxon>Glomeromycotina</taxon>
        <taxon>Glomeromycetes</taxon>
        <taxon>Glomerales</taxon>
        <taxon>Glomeraceae</taxon>
        <taxon>Funneliformis</taxon>
    </lineage>
</organism>
<proteinExistence type="predicted"/>
<evidence type="ECO:0000313" key="1">
    <source>
        <dbReference type="EMBL" id="CAI2170562.1"/>
    </source>
</evidence>
<dbReference type="AlphaFoldDB" id="A0A9W4SIA3"/>